<evidence type="ECO:0000256" key="4">
    <source>
        <dbReference type="ARBA" id="ARBA00022737"/>
    </source>
</evidence>
<feature type="repeat" description="WD" evidence="7">
    <location>
        <begin position="147"/>
        <end position="188"/>
    </location>
</feature>
<comment type="subcellular location">
    <subcellularLocation>
        <location evidence="1 8">Nucleus</location>
    </subcellularLocation>
</comment>
<dbReference type="InterPro" id="IPR036322">
    <property type="entry name" value="WD40_repeat_dom_sf"/>
</dbReference>
<keyword evidence="5 8" id="KW-0156">Chromatin regulator</keyword>
<gene>
    <name evidence="11" type="ORF">ECRASSUSDP1_LOCUS23082</name>
</gene>
<organism evidence="11 12">
    <name type="scientific">Euplotes crassus</name>
    <dbReference type="NCBI Taxonomy" id="5936"/>
    <lineage>
        <taxon>Eukaryota</taxon>
        <taxon>Sar</taxon>
        <taxon>Alveolata</taxon>
        <taxon>Ciliophora</taxon>
        <taxon>Intramacronucleata</taxon>
        <taxon>Spirotrichea</taxon>
        <taxon>Hypotrichia</taxon>
        <taxon>Euplotida</taxon>
        <taxon>Euplotidae</taxon>
        <taxon>Moneuplotes</taxon>
    </lineage>
</organism>
<keyword evidence="6 8" id="KW-0539">Nucleus</keyword>
<dbReference type="GO" id="GO:0005634">
    <property type="term" value="C:nucleus"/>
    <property type="evidence" value="ECO:0007669"/>
    <property type="project" value="UniProtKB-SubCell"/>
</dbReference>
<dbReference type="InterPro" id="IPR031120">
    <property type="entry name" value="HIR1-like"/>
</dbReference>
<evidence type="ECO:0000256" key="1">
    <source>
        <dbReference type="ARBA" id="ARBA00004123"/>
    </source>
</evidence>
<name>A0AAD1XZG9_EUPCR</name>
<dbReference type="PROSITE" id="PS00678">
    <property type="entry name" value="WD_REPEATS_1"/>
    <property type="match status" value="2"/>
</dbReference>
<feature type="coiled-coil region" evidence="9">
    <location>
        <begin position="875"/>
        <end position="902"/>
    </location>
</feature>
<evidence type="ECO:0000259" key="10">
    <source>
        <dbReference type="Pfam" id="PF24105"/>
    </source>
</evidence>
<dbReference type="PROSITE" id="PS50294">
    <property type="entry name" value="WD_REPEATS_REGION"/>
    <property type="match status" value="3"/>
</dbReference>
<dbReference type="SUPFAM" id="SSF69304">
    <property type="entry name" value="Tricorn protease N-terminal domain"/>
    <property type="match status" value="1"/>
</dbReference>
<evidence type="ECO:0000256" key="2">
    <source>
        <dbReference type="ARBA" id="ARBA00007306"/>
    </source>
</evidence>
<dbReference type="GO" id="GO:0006351">
    <property type="term" value="P:DNA-templated transcription"/>
    <property type="evidence" value="ECO:0007669"/>
    <property type="project" value="InterPro"/>
</dbReference>
<sequence length="985" mass="112877">MNCGYPKWISHDEMPIWSIDAQPNGFRLLTAGGDNNIKVWNILPIISSKFEIGEGDDEDDQNAKEKVHVQYLESLFDKEEQKSEKLLATLNRHTSPVNVVRWNKLGTVFASGSDDGTIYIWHYRGLKKGSFQNSDKIEEDWTTAKPLRGHNDNIFQVSWSPDSEHLISCGVDGKIYVWNIFQSNPIEVLQAHEKYVNGVVFDPFNRYFISQSTMEKKIIVWKIHDKFSKFTKEKEVSEPYLSNKSAPSQFSRLDWSPDGQLIGTNSGSVRGVFTSPLIRRGEGWPIEGHLKGHRKNVNICRFNPSLKKEIIHVDGRETISCSTYLATAGGDGNIAIWKTGDKNPFFILKNVSESGISDLAWGLNGNLLLASSVDGEIAMLHFYPYTLGEFCTDKQKQDIFLSNYGEIVASEYKKNSQFTVKSLPDMSKSVLAGIRNKQINTVGTTAKKRIIPIAEPIISTELNPREFRFKYIDFKTNQLEEKLEEMKIMLPSAQRTSPLKSQISAEDASMSLPIAEKKEEFSKDIPMEEEASEIAKPLSAKRKLLNKKEEIAKVAEEQQKERDKDIQIFKKNLALLNENLHVVQDLENYWTHFNNPPQERRIRIVSNQIFCQPFTLLVANELTENTSGVIQALFQPKSTIEITLLTLSGGIIYRKEDVNNQALAVTANTDFFAIYSKKGSIQIYDTSDGSLIVPYYIKTNLVFLSSYTNGNLAFMDLSGKITVINVYEKRQLFEEPDLVKELLTQLTNEYILEKNIVREKDEQSLLYYVSLFYLQENNLYIQAANKGDSLDLNIYCLNTEMRNWERVNHLSKCIIDDENSGNIASVIPKDEAEVDGVAETTGLPISQQKREKAYFKLDKNTEELMKSIKLGIDYLENDKMEDANKREDLEALEDQLHLYERLEHKEEYFITLETYLIKCVQGAEIERLTKIIAKYDSQYKVHKKLKLDSTRYEEFFLGMQKSEILEKFIKPKIAFNAELEKKLFG</sequence>
<dbReference type="Pfam" id="PF24105">
    <property type="entry name" value="Beta-prop_CAF1B_HIR1"/>
    <property type="match status" value="1"/>
</dbReference>
<dbReference type="InterPro" id="IPR019775">
    <property type="entry name" value="WD40_repeat_CS"/>
</dbReference>
<evidence type="ECO:0000256" key="9">
    <source>
        <dbReference type="SAM" id="Coils"/>
    </source>
</evidence>
<feature type="repeat" description="WD" evidence="7">
    <location>
        <begin position="90"/>
        <end position="124"/>
    </location>
</feature>
<dbReference type="InterPro" id="IPR001680">
    <property type="entry name" value="WD40_rpt"/>
</dbReference>
<dbReference type="PANTHER" id="PTHR13831">
    <property type="entry name" value="MEMBER OF THE HIR1 FAMILY OF WD-REPEAT PROTEINS"/>
    <property type="match status" value="1"/>
</dbReference>
<keyword evidence="9" id="KW-0175">Coiled coil</keyword>
<feature type="repeat" description="WD" evidence="7">
    <location>
        <begin position="9"/>
        <end position="42"/>
    </location>
</feature>
<feature type="domain" description="CAF1B/HIR1 beta-propeller" evidence="10">
    <location>
        <begin position="74"/>
        <end position="270"/>
    </location>
</feature>
<dbReference type="SMART" id="SM00320">
    <property type="entry name" value="WD40"/>
    <property type="match status" value="6"/>
</dbReference>
<comment type="caution">
    <text evidence="11">The sequence shown here is derived from an EMBL/GenBank/DDBJ whole genome shotgun (WGS) entry which is preliminary data.</text>
</comment>
<dbReference type="GO" id="GO:0000785">
    <property type="term" value="C:chromatin"/>
    <property type="evidence" value="ECO:0007669"/>
    <property type="project" value="TreeGrafter"/>
</dbReference>
<dbReference type="InterPro" id="IPR015943">
    <property type="entry name" value="WD40/YVTN_repeat-like_dom_sf"/>
</dbReference>
<evidence type="ECO:0000256" key="8">
    <source>
        <dbReference type="RuleBase" id="RU364014"/>
    </source>
</evidence>
<dbReference type="PROSITE" id="PS50082">
    <property type="entry name" value="WD_REPEATS_2"/>
    <property type="match status" value="3"/>
</dbReference>
<keyword evidence="8" id="KW-0678">Repressor</keyword>
<dbReference type="SUPFAM" id="SSF50978">
    <property type="entry name" value="WD40 repeat-like"/>
    <property type="match status" value="1"/>
</dbReference>
<keyword evidence="8" id="KW-0804">Transcription</keyword>
<keyword evidence="3 7" id="KW-0853">WD repeat</keyword>
<keyword evidence="12" id="KW-1185">Reference proteome</keyword>
<keyword evidence="8" id="KW-0805">Transcription regulation</keyword>
<comment type="function">
    <text evidence="8">Required for replication-independent chromatin assembly and for the periodic repression of histone gene transcription during the cell cycle.</text>
</comment>
<dbReference type="GO" id="GO:0031491">
    <property type="term" value="F:nucleosome binding"/>
    <property type="evidence" value="ECO:0007669"/>
    <property type="project" value="TreeGrafter"/>
</dbReference>
<protein>
    <recommendedName>
        <fullName evidence="8">Protein HIRA</fullName>
    </recommendedName>
</protein>
<evidence type="ECO:0000313" key="12">
    <source>
        <dbReference type="Proteomes" id="UP001295684"/>
    </source>
</evidence>
<evidence type="ECO:0000256" key="7">
    <source>
        <dbReference type="PROSITE-ProRule" id="PRU00221"/>
    </source>
</evidence>
<dbReference type="GO" id="GO:0000417">
    <property type="term" value="C:HIR complex"/>
    <property type="evidence" value="ECO:0007669"/>
    <property type="project" value="TreeGrafter"/>
</dbReference>
<accession>A0AAD1XZG9</accession>
<dbReference type="AlphaFoldDB" id="A0AAD1XZG9"/>
<dbReference type="Pfam" id="PF00400">
    <property type="entry name" value="WD40"/>
    <property type="match status" value="1"/>
</dbReference>
<dbReference type="PANTHER" id="PTHR13831:SF0">
    <property type="entry name" value="PROTEIN HIRA"/>
    <property type="match status" value="1"/>
</dbReference>
<evidence type="ECO:0000256" key="6">
    <source>
        <dbReference type="ARBA" id="ARBA00023242"/>
    </source>
</evidence>
<dbReference type="InterPro" id="IPR055410">
    <property type="entry name" value="Beta-prop_CAF1B_HIR1"/>
</dbReference>
<dbReference type="Gene3D" id="2.130.10.10">
    <property type="entry name" value="YVTN repeat-like/Quinoprotein amine dehydrogenase"/>
    <property type="match status" value="2"/>
</dbReference>
<proteinExistence type="inferred from homology"/>
<dbReference type="Proteomes" id="UP001295684">
    <property type="component" value="Unassembled WGS sequence"/>
</dbReference>
<dbReference type="EMBL" id="CAMPGE010023717">
    <property type="protein sequence ID" value="CAI2381624.1"/>
    <property type="molecule type" value="Genomic_DNA"/>
</dbReference>
<comment type="similarity">
    <text evidence="2 8">Belongs to the WD repeat HIR1 family.</text>
</comment>
<reference evidence="11" key="1">
    <citation type="submission" date="2023-07" db="EMBL/GenBank/DDBJ databases">
        <authorList>
            <consortium name="AG Swart"/>
            <person name="Singh M."/>
            <person name="Singh A."/>
            <person name="Seah K."/>
            <person name="Emmerich C."/>
        </authorList>
    </citation>
    <scope>NUCLEOTIDE SEQUENCE</scope>
    <source>
        <strain evidence="11">DP1</strain>
    </source>
</reference>
<keyword evidence="4 8" id="KW-0677">Repeat</keyword>
<evidence type="ECO:0000256" key="5">
    <source>
        <dbReference type="ARBA" id="ARBA00022853"/>
    </source>
</evidence>
<evidence type="ECO:0000313" key="11">
    <source>
        <dbReference type="EMBL" id="CAI2381624.1"/>
    </source>
</evidence>
<evidence type="ECO:0000256" key="3">
    <source>
        <dbReference type="ARBA" id="ARBA00022574"/>
    </source>
</evidence>
<dbReference type="GO" id="GO:0006338">
    <property type="term" value="P:chromatin remodeling"/>
    <property type="evidence" value="ECO:0007669"/>
    <property type="project" value="TreeGrafter"/>
</dbReference>